<evidence type="ECO:0000259" key="2">
    <source>
        <dbReference type="Pfam" id="PF18651"/>
    </source>
</evidence>
<feature type="domain" description="GEVED" evidence="3">
    <location>
        <begin position="399"/>
        <end position="496"/>
    </location>
</feature>
<evidence type="ECO:0000259" key="3">
    <source>
        <dbReference type="Pfam" id="PF20009"/>
    </source>
</evidence>
<feature type="domain" description="Surface adhesin CshA non-repetitive" evidence="2">
    <location>
        <begin position="43"/>
        <end position="258"/>
    </location>
</feature>
<dbReference type="EMBL" id="CP081495">
    <property type="protein sequence ID" value="UYW02177.1"/>
    <property type="molecule type" value="Genomic_DNA"/>
</dbReference>
<reference evidence="4" key="1">
    <citation type="submission" date="2021-08" db="EMBL/GenBank/DDBJ databases">
        <title>Flavobacterium sp. strain CC-SYL302.</title>
        <authorList>
            <person name="Lin S.-Y."/>
            <person name="Lee T.-H."/>
            <person name="Young C.-C."/>
        </authorList>
    </citation>
    <scope>NUCLEOTIDE SEQUENCE</scope>
    <source>
        <strain evidence="4">CC-SYL302</strain>
    </source>
</reference>
<dbReference type="Pfam" id="PF18651">
    <property type="entry name" value="CshA_NR2"/>
    <property type="match status" value="1"/>
</dbReference>
<proteinExistence type="predicted"/>
<dbReference type="RefSeq" id="WP_264434675.1">
    <property type="nucleotide sequence ID" value="NZ_CP081495.1"/>
</dbReference>
<gene>
    <name evidence="4" type="ORF">K5I29_04545</name>
</gene>
<feature type="chain" id="PRO_5046643832" evidence="1">
    <location>
        <begin position="19"/>
        <end position="513"/>
    </location>
</feature>
<name>A0ABY6M1Q4_9FLAO</name>
<sequence length="513" mass="56585">MRNFYLLIVLFFTVALQAQPCFQNRNVVITSAYATNSDGKYKDDILWLTWGGKTTGYDFGTPDVILKDGDKSFASIPLGNNKYLCVEATIEMLNDNRNMRIKTYRPGNYSGDSMDNWYNIGGTDQKNRLIAGIANNTDRQSSYFRVKVKASISGIPVQLKGMVVADAESMDGSEFIRAKGEGEWKILEVKKRTERSEYLIRKDNSRNIIQFGPGNNYETAALAVLKFNNSAYNSNNENEVSVDFYLKGSGHQAVAIGLITPGVDLGDAPESYGSPIHTLERFDLSDDGIGSGTFSSNNISSGSWFESWPFYSNKSVNINKENYKESDILPNATSYLGSAKAEPNVGSVHGIQADGDGKGTNEEDAWPAEFKQFTLKAAFYQEGQKIIAKIPYHSQTSGYITAWIDLNGDGKFGSNGPETIKIAGTGGFSRSNDSHFEFAFATISPNQNGIATLEWTIPEQRTQRNTFVRLRIAEQFNEISSPISAAINGEVEDHKIYIIAPAVTNPVLKSNAK</sequence>
<accession>A0ABY6M1Q4</accession>
<evidence type="ECO:0000313" key="5">
    <source>
        <dbReference type="Proteomes" id="UP001163328"/>
    </source>
</evidence>
<evidence type="ECO:0000313" key="4">
    <source>
        <dbReference type="EMBL" id="UYW02177.1"/>
    </source>
</evidence>
<feature type="signal peptide" evidence="1">
    <location>
        <begin position="1"/>
        <end position="18"/>
    </location>
</feature>
<dbReference type="Pfam" id="PF20009">
    <property type="entry name" value="GEVED"/>
    <property type="match status" value="1"/>
</dbReference>
<protein>
    <submittedName>
        <fullName evidence="4">Uncharacterized protein</fullName>
    </submittedName>
</protein>
<dbReference type="Proteomes" id="UP001163328">
    <property type="component" value="Chromosome"/>
</dbReference>
<evidence type="ECO:0000256" key="1">
    <source>
        <dbReference type="SAM" id="SignalP"/>
    </source>
</evidence>
<keyword evidence="1" id="KW-0732">Signal</keyword>
<dbReference type="InterPro" id="IPR040683">
    <property type="entry name" value="CshA_NR2"/>
</dbReference>
<dbReference type="InterPro" id="IPR045474">
    <property type="entry name" value="GEVED"/>
</dbReference>
<keyword evidence="5" id="KW-1185">Reference proteome</keyword>
<organism evidence="4 5">
    <name type="scientific">Flavobacterium agricola</name>
    <dbReference type="NCBI Taxonomy" id="2870839"/>
    <lineage>
        <taxon>Bacteria</taxon>
        <taxon>Pseudomonadati</taxon>
        <taxon>Bacteroidota</taxon>
        <taxon>Flavobacteriia</taxon>
        <taxon>Flavobacteriales</taxon>
        <taxon>Flavobacteriaceae</taxon>
        <taxon>Flavobacterium</taxon>
    </lineage>
</organism>